<proteinExistence type="predicted"/>
<gene>
    <name evidence="1" type="ORF">V4C55_06725</name>
</gene>
<name>A0ABU9Q7Q1_9BURK</name>
<sequence>MTDIVLAAQPSAESPADSGLLLYAVAAVPVEPAGAPGWFRRVPQRGAAVISREEDVSDVLLRLPNCWNIADAARCRGLHDDTDILTGDPRFNRGFDETAFAIVAHDDGTRYVMLMQVNAAEAVLMPERIFRKRACFERCVWPDGAVSCP</sequence>
<protein>
    <submittedName>
        <fullName evidence="1">Uncharacterized protein</fullName>
    </submittedName>
</protein>
<evidence type="ECO:0000313" key="2">
    <source>
        <dbReference type="Proteomes" id="UP001494588"/>
    </source>
</evidence>
<comment type="caution">
    <text evidence="1">The sequence shown here is derived from an EMBL/GenBank/DDBJ whole genome shotgun (WGS) entry which is preliminary data.</text>
</comment>
<dbReference type="EMBL" id="JAZHGC010000004">
    <property type="protein sequence ID" value="MEM5285393.1"/>
    <property type="molecule type" value="Genomic_DNA"/>
</dbReference>
<reference evidence="1 2" key="1">
    <citation type="submission" date="2024-01" db="EMBL/GenBank/DDBJ databases">
        <title>The diversity of rhizobia nodulating Mimosa spp. in eleven states of Brazil covering several biomes is determined by host plant, location, and edaphic factors.</title>
        <authorList>
            <person name="Rouws L."/>
            <person name="Barauna A."/>
            <person name="Beukes C."/>
            <person name="De Faria S.M."/>
            <person name="Gross E."/>
            <person name="Dos Reis Junior F.B."/>
            <person name="Simon M."/>
            <person name="Maluk M."/>
            <person name="Odee D.W."/>
            <person name="Kenicer G."/>
            <person name="Young J.P.W."/>
            <person name="Reis V.M."/>
            <person name="Zilli J."/>
            <person name="James E.K."/>
        </authorList>
    </citation>
    <scope>NUCLEOTIDE SEQUENCE [LARGE SCALE GENOMIC DNA]</scope>
    <source>
        <strain evidence="1 2">JPY77</strain>
    </source>
</reference>
<evidence type="ECO:0000313" key="1">
    <source>
        <dbReference type="EMBL" id="MEM5285393.1"/>
    </source>
</evidence>
<dbReference type="Proteomes" id="UP001494588">
    <property type="component" value="Unassembled WGS sequence"/>
</dbReference>
<dbReference type="RefSeq" id="WP_201647767.1">
    <property type="nucleotide sequence ID" value="NZ_CAJHCS010000001.1"/>
</dbReference>
<keyword evidence="2" id="KW-1185">Reference proteome</keyword>
<accession>A0ABU9Q7Q1</accession>
<organism evidence="1 2">
    <name type="scientific">Paraburkholderia sabiae</name>
    <dbReference type="NCBI Taxonomy" id="273251"/>
    <lineage>
        <taxon>Bacteria</taxon>
        <taxon>Pseudomonadati</taxon>
        <taxon>Pseudomonadota</taxon>
        <taxon>Betaproteobacteria</taxon>
        <taxon>Burkholderiales</taxon>
        <taxon>Burkholderiaceae</taxon>
        <taxon>Paraburkholderia</taxon>
    </lineage>
</organism>